<evidence type="ECO:0000256" key="11">
    <source>
        <dbReference type="RuleBase" id="RU003357"/>
    </source>
</evidence>
<dbReference type="Pfam" id="PF00593">
    <property type="entry name" value="TonB_dep_Rec_b-barrel"/>
    <property type="match status" value="1"/>
</dbReference>
<evidence type="ECO:0000256" key="7">
    <source>
        <dbReference type="ARBA" id="ARBA00023136"/>
    </source>
</evidence>
<evidence type="ECO:0000313" key="15">
    <source>
        <dbReference type="EMBL" id="MDO1445323.1"/>
    </source>
</evidence>
<evidence type="ECO:0000256" key="4">
    <source>
        <dbReference type="ARBA" id="ARBA00022692"/>
    </source>
</evidence>
<keyword evidence="16" id="KW-1185">Reference proteome</keyword>
<reference evidence="15" key="1">
    <citation type="submission" date="2023-07" db="EMBL/GenBank/DDBJ databases">
        <title>The genome sequence of Rhodocytophaga aerolata KACC 12507.</title>
        <authorList>
            <person name="Zhang X."/>
        </authorList>
    </citation>
    <scope>NUCLEOTIDE SEQUENCE</scope>
    <source>
        <strain evidence="15">KACC 12507</strain>
    </source>
</reference>
<organism evidence="15 16">
    <name type="scientific">Rhodocytophaga aerolata</name>
    <dbReference type="NCBI Taxonomy" id="455078"/>
    <lineage>
        <taxon>Bacteria</taxon>
        <taxon>Pseudomonadati</taxon>
        <taxon>Bacteroidota</taxon>
        <taxon>Cytophagia</taxon>
        <taxon>Cytophagales</taxon>
        <taxon>Rhodocytophagaceae</taxon>
        <taxon>Rhodocytophaga</taxon>
    </lineage>
</organism>
<comment type="subcellular location">
    <subcellularLocation>
        <location evidence="1 10">Cell outer membrane</location>
        <topology evidence="1 10">Multi-pass membrane protein</topology>
    </subcellularLocation>
</comment>
<evidence type="ECO:0000256" key="3">
    <source>
        <dbReference type="ARBA" id="ARBA00022452"/>
    </source>
</evidence>
<evidence type="ECO:0000256" key="1">
    <source>
        <dbReference type="ARBA" id="ARBA00004571"/>
    </source>
</evidence>
<protein>
    <submittedName>
        <fullName evidence="15">SusC/RagA family TonB-linked outer membrane protein</fullName>
    </submittedName>
</protein>
<evidence type="ECO:0000256" key="2">
    <source>
        <dbReference type="ARBA" id="ARBA00022448"/>
    </source>
</evidence>
<keyword evidence="9 10" id="KW-0998">Cell outer membrane</keyword>
<evidence type="ECO:0000259" key="13">
    <source>
        <dbReference type="Pfam" id="PF00593"/>
    </source>
</evidence>
<dbReference type="InterPro" id="IPR039426">
    <property type="entry name" value="TonB-dep_rcpt-like"/>
</dbReference>
<comment type="similarity">
    <text evidence="10 11">Belongs to the TonB-dependent receptor family.</text>
</comment>
<evidence type="ECO:0000259" key="14">
    <source>
        <dbReference type="Pfam" id="PF07715"/>
    </source>
</evidence>
<dbReference type="InterPro" id="IPR036942">
    <property type="entry name" value="Beta-barrel_TonB_sf"/>
</dbReference>
<dbReference type="EMBL" id="JAUKPO010000001">
    <property type="protein sequence ID" value="MDO1445323.1"/>
    <property type="molecule type" value="Genomic_DNA"/>
</dbReference>
<dbReference type="PANTHER" id="PTHR30069:SF29">
    <property type="entry name" value="HEMOGLOBIN AND HEMOGLOBIN-HAPTOGLOBIN-BINDING PROTEIN 1-RELATED"/>
    <property type="match status" value="1"/>
</dbReference>
<evidence type="ECO:0000256" key="5">
    <source>
        <dbReference type="ARBA" id="ARBA00022729"/>
    </source>
</evidence>
<keyword evidence="3 10" id="KW-1134">Transmembrane beta strand</keyword>
<name>A0ABT8QZQ3_9BACT</name>
<keyword evidence="8" id="KW-0675">Receptor</keyword>
<keyword evidence="6 11" id="KW-0798">TonB box</keyword>
<dbReference type="InterPro" id="IPR008969">
    <property type="entry name" value="CarboxyPept-like_regulatory"/>
</dbReference>
<sequence>MPKKLLMGMLFTLLLLQHAWAQTRTVTGTVRSVADNSPLPGVNVLVKGTNNGATTNGEGSYSLQVPDGATLVFSFIGFKAQEIAVGNQTVINAQLSEDVTSLTEVVVTALGIEREAKSLGYAASTVNNLELTKGRSANVMNSLQGKIAGVNISTASGAPGASTKVILRGYSSVTGNNNPLYVVDGVPINNSSNNFSTDDINYDPRTDLNDYQDFGNRANDINPDDIETVTVLKGASATALYGSRAANGVIVITTKKGKSAEKVNVDFTSSVTVTTPLRLPQLQNEFGQGWSGHFAFEENGSWGPRLDGQERLWGNVVDNTQQLKPFSAQRNNLKDFYTRGTSFINTIALSGGTDKSTFYLSYGNATEDGIVPTDADSYKRNTLALRGSTKGEKLSASASLNYVRKDAKALTSGQGSQGTTLFQEIIQIPRDMSIVDFADLDNKFNNLDNYFTLYAQNPYWPIKRNGNVFDENRIFGNVNLGYQITPWLNASWRVGGDISNALVNSFVAIARTTPGSPNASVKQIPGRVSERTRFARELNSDFILSTNNDITPDLNLTSVVGYNVNERFFKDNLAYINELNIPNYYNLSNSSNPPVAQTSTSLRRLYGIYGQVGLSYKDFLFLNVLARNDWSSTLPKENNSFFYPGINASFVFTDLVPGIKGALSYGKLRAAWGQTGNDANPYQVNSVMIPGQIFMPFGDITFPINGINGFEVSNTIGNPKLQPEITTEYEFGADLQFFSNRIGVDVAYYNRSTTDQILAVPIASSSGYGFQVMNLGKIENKGIELLVTLNPIRTPSFNWDIRYTFSNNRNKVIQLAPGLEKVTLTSAYGVEFVAIEGQPLGTYLGYVPLKDAQGRTVVNETTGFPVSAPEKEIYGNSQAKYLMGLYNTFTYKGLSASFGFDIRQGGLIYSYTQKLTQFVGNSTNTLYNNRQPFIVPNSVVQDGTDDNGNPIYRENTTAVDVASVVDYWNENSNPPIEREHMRDRSFVKLREVTLGYELPKSLFDRLPISTLSINLVGRNLLLWTPESNNIIDPEVTTFGNDLAGDFGEFGQGPTVRSFGASLRATF</sequence>
<keyword evidence="2 10" id="KW-0813">Transport</keyword>
<dbReference type="Gene3D" id="2.170.130.10">
    <property type="entry name" value="TonB-dependent receptor, plug domain"/>
    <property type="match status" value="1"/>
</dbReference>
<dbReference type="Pfam" id="PF07715">
    <property type="entry name" value="Plug"/>
    <property type="match status" value="1"/>
</dbReference>
<evidence type="ECO:0000256" key="10">
    <source>
        <dbReference type="PROSITE-ProRule" id="PRU01360"/>
    </source>
</evidence>
<feature type="signal peptide" evidence="12">
    <location>
        <begin position="1"/>
        <end position="21"/>
    </location>
</feature>
<dbReference type="NCBIfam" id="TIGR04057">
    <property type="entry name" value="SusC_RagA_signa"/>
    <property type="match status" value="1"/>
</dbReference>
<keyword evidence="7 10" id="KW-0472">Membrane</keyword>
<dbReference type="RefSeq" id="WP_302036112.1">
    <property type="nucleotide sequence ID" value="NZ_JAUKPO010000001.1"/>
</dbReference>
<dbReference type="InterPro" id="IPR000531">
    <property type="entry name" value="Beta-barrel_TonB"/>
</dbReference>
<feature type="domain" description="TonB-dependent receptor-like beta-barrel" evidence="13">
    <location>
        <begin position="444"/>
        <end position="810"/>
    </location>
</feature>
<dbReference type="Gene3D" id="2.40.170.20">
    <property type="entry name" value="TonB-dependent receptor, beta-barrel domain"/>
    <property type="match status" value="1"/>
</dbReference>
<keyword evidence="4 10" id="KW-0812">Transmembrane</keyword>
<dbReference type="Gene3D" id="2.60.40.1120">
    <property type="entry name" value="Carboxypeptidase-like, regulatory domain"/>
    <property type="match status" value="1"/>
</dbReference>
<keyword evidence="5 12" id="KW-0732">Signal</keyword>
<comment type="caution">
    <text evidence="15">The sequence shown here is derived from an EMBL/GenBank/DDBJ whole genome shotgun (WGS) entry which is preliminary data.</text>
</comment>
<accession>A0ABT8QZQ3</accession>
<feature type="chain" id="PRO_5046470163" evidence="12">
    <location>
        <begin position="22"/>
        <end position="1066"/>
    </location>
</feature>
<dbReference type="InterPro" id="IPR012910">
    <property type="entry name" value="Plug_dom"/>
</dbReference>
<proteinExistence type="inferred from homology"/>
<dbReference type="InterPro" id="IPR023997">
    <property type="entry name" value="TonB-dep_OMP_SusC/RagA_CS"/>
</dbReference>
<dbReference type="SUPFAM" id="SSF56935">
    <property type="entry name" value="Porins"/>
    <property type="match status" value="1"/>
</dbReference>
<evidence type="ECO:0000256" key="9">
    <source>
        <dbReference type="ARBA" id="ARBA00023237"/>
    </source>
</evidence>
<evidence type="ECO:0000256" key="12">
    <source>
        <dbReference type="SAM" id="SignalP"/>
    </source>
</evidence>
<dbReference type="SUPFAM" id="SSF49464">
    <property type="entry name" value="Carboxypeptidase regulatory domain-like"/>
    <property type="match status" value="1"/>
</dbReference>
<dbReference type="PROSITE" id="PS52016">
    <property type="entry name" value="TONB_DEPENDENT_REC_3"/>
    <property type="match status" value="1"/>
</dbReference>
<dbReference type="Proteomes" id="UP001168528">
    <property type="component" value="Unassembled WGS sequence"/>
</dbReference>
<evidence type="ECO:0000313" key="16">
    <source>
        <dbReference type="Proteomes" id="UP001168528"/>
    </source>
</evidence>
<feature type="domain" description="TonB-dependent receptor plug" evidence="14">
    <location>
        <begin position="118"/>
        <end position="249"/>
    </location>
</feature>
<gene>
    <name evidence="15" type="ORF">Q0590_03625</name>
</gene>
<evidence type="ECO:0000256" key="8">
    <source>
        <dbReference type="ARBA" id="ARBA00023170"/>
    </source>
</evidence>
<dbReference type="NCBIfam" id="TIGR04056">
    <property type="entry name" value="OMP_RagA_SusC"/>
    <property type="match status" value="1"/>
</dbReference>
<dbReference type="InterPro" id="IPR037066">
    <property type="entry name" value="Plug_dom_sf"/>
</dbReference>
<dbReference type="InterPro" id="IPR023996">
    <property type="entry name" value="TonB-dep_OMP_SusC/RagA"/>
</dbReference>
<dbReference type="PANTHER" id="PTHR30069">
    <property type="entry name" value="TONB-DEPENDENT OUTER MEMBRANE RECEPTOR"/>
    <property type="match status" value="1"/>
</dbReference>
<dbReference type="Pfam" id="PF13715">
    <property type="entry name" value="CarbopepD_reg_2"/>
    <property type="match status" value="1"/>
</dbReference>
<evidence type="ECO:0000256" key="6">
    <source>
        <dbReference type="ARBA" id="ARBA00023077"/>
    </source>
</evidence>